<organism evidence="1 2">
    <name type="scientific">Vibrio cidicii</name>
    <dbReference type="NCBI Taxonomy" id="1763883"/>
    <lineage>
        <taxon>Bacteria</taxon>
        <taxon>Pseudomonadati</taxon>
        <taxon>Pseudomonadota</taxon>
        <taxon>Gammaproteobacteria</taxon>
        <taxon>Vibrionales</taxon>
        <taxon>Vibrionaceae</taxon>
        <taxon>Vibrio</taxon>
    </lineage>
</organism>
<dbReference type="EMBL" id="LOBR01000032">
    <property type="protein sequence ID" value="KYN88914.1"/>
    <property type="molecule type" value="Genomic_DNA"/>
</dbReference>
<gene>
    <name evidence="1" type="ORF">ATY37_14810</name>
</gene>
<evidence type="ECO:0000313" key="2">
    <source>
        <dbReference type="Proteomes" id="UP000075346"/>
    </source>
</evidence>
<evidence type="ECO:0008006" key="3">
    <source>
        <dbReference type="Google" id="ProtNLM"/>
    </source>
</evidence>
<comment type="caution">
    <text evidence="1">The sequence shown here is derived from an EMBL/GenBank/DDBJ whole genome shotgun (WGS) entry which is preliminary data.</text>
</comment>
<evidence type="ECO:0000313" key="1">
    <source>
        <dbReference type="EMBL" id="KYN88914.1"/>
    </source>
</evidence>
<dbReference type="Proteomes" id="UP000075346">
    <property type="component" value="Unassembled WGS sequence"/>
</dbReference>
<reference evidence="2" key="1">
    <citation type="submission" date="2015-12" db="EMBL/GenBank/DDBJ databases">
        <authorList>
            <person name="Shamseldin A."/>
            <person name="Moawad H."/>
            <person name="Abd El-Rahim W.M."/>
            <person name="Sadowsky M.J."/>
        </authorList>
    </citation>
    <scope>NUCLEOTIDE SEQUENCE [LARGE SCALE GENOMIC DNA]</scope>
    <source>
        <strain evidence="2">2538-88</strain>
    </source>
</reference>
<name>A0A151KZA6_9VIBR</name>
<proteinExistence type="predicted"/>
<accession>A0A151KZA6</accession>
<sequence>MENKLKNEKRKKPESQPRESVFIRRKEIIQILGRSSGFVDCFIKKNEDFPKKVSYGCYSRKEVMAWLKDKGLSND</sequence>
<dbReference type="AlphaFoldDB" id="A0A151KZA6"/>
<protein>
    <recommendedName>
        <fullName evidence="3">AlpA family phage regulatory protein</fullName>
    </recommendedName>
</protein>